<keyword evidence="1" id="KW-0472">Membrane</keyword>
<dbReference type="EMBL" id="KK103000">
    <property type="protein sequence ID" value="KIY96444.1"/>
    <property type="molecule type" value="Genomic_DNA"/>
</dbReference>
<dbReference type="AlphaFoldDB" id="A0A0D2LYH0"/>
<sequence>AATLAHYEQYFMEEAGDILPAAAKTVHLDQFAAALPIIEADPAVVAFVQGVTLLAGAGLSLVLTRRLAQKPWASVAPQCAAVALFTAELWHVIIGTPVR</sequence>
<accession>A0A0D2LYH0</accession>
<name>A0A0D2LYH0_9CHLO</name>
<protein>
    <submittedName>
        <fullName evidence="2">Uncharacterized protein</fullName>
    </submittedName>
</protein>
<gene>
    <name evidence="2" type="ORF">MNEG_11520</name>
</gene>
<dbReference type="Proteomes" id="UP000054498">
    <property type="component" value="Unassembled WGS sequence"/>
</dbReference>
<evidence type="ECO:0000256" key="1">
    <source>
        <dbReference type="SAM" id="Phobius"/>
    </source>
</evidence>
<organism evidence="2 3">
    <name type="scientific">Monoraphidium neglectum</name>
    <dbReference type="NCBI Taxonomy" id="145388"/>
    <lineage>
        <taxon>Eukaryota</taxon>
        <taxon>Viridiplantae</taxon>
        <taxon>Chlorophyta</taxon>
        <taxon>core chlorophytes</taxon>
        <taxon>Chlorophyceae</taxon>
        <taxon>CS clade</taxon>
        <taxon>Sphaeropleales</taxon>
        <taxon>Selenastraceae</taxon>
        <taxon>Monoraphidium</taxon>
    </lineage>
</organism>
<feature type="non-terminal residue" evidence="2">
    <location>
        <position position="1"/>
    </location>
</feature>
<dbReference type="RefSeq" id="XP_013895464.1">
    <property type="nucleotide sequence ID" value="XM_014040010.1"/>
</dbReference>
<keyword evidence="1" id="KW-1133">Transmembrane helix</keyword>
<proteinExistence type="predicted"/>
<keyword evidence="1" id="KW-0812">Transmembrane</keyword>
<feature type="transmembrane region" description="Helical" evidence="1">
    <location>
        <begin position="75"/>
        <end position="94"/>
    </location>
</feature>
<dbReference type="STRING" id="145388.A0A0D2LYH0"/>
<evidence type="ECO:0000313" key="2">
    <source>
        <dbReference type="EMBL" id="KIY96444.1"/>
    </source>
</evidence>
<dbReference type="GeneID" id="25728791"/>
<keyword evidence="3" id="KW-1185">Reference proteome</keyword>
<reference evidence="2 3" key="1">
    <citation type="journal article" date="2013" name="BMC Genomics">
        <title>Reconstruction of the lipid metabolism for the microalga Monoraphidium neglectum from its genome sequence reveals characteristics suitable for biofuel production.</title>
        <authorList>
            <person name="Bogen C."/>
            <person name="Al-Dilaimi A."/>
            <person name="Albersmeier A."/>
            <person name="Wichmann J."/>
            <person name="Grundmann M."/>
            <person name="Rupp O."/>
            <person name="Lauersen K.J."/>
            <person name="Blifernez-Klassen O."/>
            <person name="Kalinowski J."/>
            <person name="Goesmann A."/>
            <person name="Mussgnug J.H."/>
            <person name="Kruse O."/>
        </authorList>
    </citation>
    <scope>NUCLEOTIDE SEQUENCE [LARGE SCALE GENOMIC DNA]</scope>
    <source>
        <strain evidence="2 3">SAG 48.87</strain>
    </source>
</reference>
<dbReference type="KEGG" id="mng:MNEG_11520"/>
<feature type="transmembrane region" description="Helical" evidence="1">
    <location>
        <begin position="43"/>
        <end position="63"/>
    </location>
</feature>
<evidence type="ECO:0000313" key="3">
    <source>
        <dbReference type="Proteomes" id="UP000054498"/>
    </source>
</evidence>